<comment type="caution">
    <text evidence="12">The sequence shown here is derived from an EMBL/GenBank/DDBJ whole genome shotgun (WGS) entry which is preliminary data.</text>
</comment>
<feature type="compositionally biased region" description="Low complexity" evidence="11">
    <location>
        <begin position="13"/>
        <end position="23"/>
    </location>
</feature>
<comment type="catalytic activity">
    <reaction evidence="7">
        <text>[(1-&gt;4)-alpha-D-glucosyl](n) + phosphate = [(1-&gt;4)-alpha-D-glucosyl](n-1) + alpha-D-glucose 1-phosphate</text>
        <dbReference type="Rhea" id="RHEA:41732"/>
        <dbReference type="Rhea" id="RHEA-COMP:9584"/>
        <dbReference type="Rhea" id="RHEA-COMP:9586"/>
        <dbReference type="ChEBI" id="CHEBI:15444"/>
        <dbReference type="ChEBI" id="CHEBI:43474"/>
        <dbReference type="ChEBI" id="CHEBI:58601"/>
        <dbReference type="EC" id="2.4.1.1"/>
    </reaction>
    <physiologicalReaction direction="left-to-right" evidence="7">
        <dbReference type="Rhea" id="RHEA:41733"/>
    </physiologicalReaction>
</comment>
<dbReference type="GO" id="GO:0008184">
    <property type="term" value="F:glycogen phosphorylase activity"/>
    <property type="evidence" value="ECO:0007669"/>
    <property type="project" value="InterPro"/>
</dbReference>
<evidence type="ECO:0000313" key="12">
    <source>
        <dbReference type="EMBL" id="CAF1928592.1"/>
    </source>
</evidence>
<name>A0A816KML2_9BILA</name>
<dbReference type="InterPro" id="IPR000811">
    <property type="entry name" value="Glyco_trans_35"/>
</dbReference>
<keyword evidence="6 10" id="KW-0119">Carbohydrate metabolism</keyword>
<dbReference type="FunFam" id="3.40.50.2000:FF:000153">
    <property type="entry name" value="Alpha-1,4 glucan phosphorylase"/>
    <property type="match status" value="2"/>
</dbReference>
<dbReference type="PANTHER" id="PTHR11468">
    <property type="entry name" value="GLYCOGEN PHOSPHORYLASE"/>
    <property type="match status" value="1"/>
</dbReference>
<keyword evidence="5 10" id="KW-0663">Pyridoxal phosphate</keyword>
<comment type="cofactor">
    <cofactor evidence="1 10">
        <name>pyridoxal 5'-phosphate</name>
        <dbReference type="ChEBI" id="CHEBI:597326"/>
    </cofactor>
</comment>
<dbReference type="EMBL" id="CAJNRF010000012">
    <property type="protein sequence ID" value="CAF1928592.1"/>
    <property type="molecule type" value="Genomic_DNA"/>
</dbReference>
<dbReference type="Proteomes" id="UP000663856">
    <property type="component" value="Unassembled WGS sequence"/>
</dbReference>
<organism evidence="12 14">
    <name type="scientific">Rotaria magnacalcarata</name>
    <dbReference type="NCBI Taxonomy" id="392030"/>
    <lineage>
        <taxon>Eukaryota</taxon>
        <taxon>Metazoa</taxon>
        <taxon>Spiralia</taxon>
        <taxon>Gnathifera</taxon>
        <taxon>Rotifera</taxon>
        <taxon>Eurotatoria</taxon>
        <taxon>Bdelloidea</taxon>
        <taxon>Philodinida</taxon>
        <taxon>Philodinidae</taxon>
        <taxon>Rotaria</taxon>
    </lineage>
</organism>
<evidence type="ECO:0000256" key="4">
    <source>
        <dbReference type="ARBA" id="ARBA00022679"/>
    </source>
</evidence>
<dbReference type="Pfam" id="PF00343">
    <property type="entry name" value="Phosphorylase"/>
    <property type="match status" value="2"/>
</dbReference>
<evidence type="ECO:0000256" key="8">
    <source>
        <dbReference type="ARBA" id="ARBA00037413"/>
    </source>
</evidence>
<protein>
    <recommendedName>
        <fullName evidence="10">Alpha-1,4 glucan phosphorylase</fullName>
        <ecNumber evidence="10">2.4.1.1</ecNumber>
    </recommendedName>
</protein>
<dbReference type="EC" id="2.4.1.1" evidence="10"/>
<keyword evidence="4 10" id="KW-0808">Transferase</keyword>
<evidence type="ECO:0000256" key="7">
    <source>
        <dbReference type="ARBA" id="ARBA00036074"/>
    </source>
</evidence>
<feature type="compositionally biased region" description="Polar residues" evidence="11">
    <location>
        <begin position="1"/>
        <end position="10"/>
    </location>
</feature>
<evidence type="ECO:0000256" key="6">
    <source>
        <dbReference type="ARBA" id="ARBA00023277"/>
    </source>
</evidence>
<proteinExistence type="inferred from homology"/>
<dbReference type="GO" id="GO:0005737">
    <property type="term" value="C:cytoplasm"/>
    <property type="evidence" value="ECO:0007669"/>
    <property type="project" value="TreeGrafter"/>
</dbReference>
<dbReference type="AlphaFoldDB" id="A0A816KML2"/>
<evidence type="ECO:0000256" key="11">
    <source>
        <dbReference type="SAM" id="MobiDB-lite"/>
    </source>
</evidence>
<accession>A0A816KML2</accession>
<comment type="similarity">
    <text evidence="2 10">Belongs to the glycogen phosphorylase family.</text>
</comment>
<comment type="function">
    <text evidence="8 10">Allosteric enzyme that catalyzes the rate-limiting step in glycogen catabolism, the phosphorolytic cleavage of glycogen to produce glucose-1-phosphate, and plays a central role in maintaining cellular and organismal glucose homeostasis.</text>
</comment>
<evidence type="ECO:0000256" key="3">
    <source>
        <dbReference type="ARBA" id="ARBA00022676"/>
    </source>
</evidence>
<dbReference type="SUPFAM" id="SSF53756">
    <property type="entry name" value="UDP-Glycosyltransferase/glycogen phosphorylase"/>
    <property type="match status" value="1"/>
</dbReference>
<evidence type="ECO:0000313" key="13">
    <source>
        <dbReference type="EMBL" id="CAF3918966.1"/>
    </source>
</evidence>
<reference evidence="12" key="1">
    <citation type="submission" date="2021-02" db="EMBL/GenBank/DDBJ databases">
        <authorList>
            <person name="Nowell W R."/>
        </authorList>
    </citation>
    <scope>NUCLEOTIDE SEQUENCE</scope>
</reference>
<evidence type="ECO:0000256" key="2">
    <source>
        <dbReference type="ARBA" id="ARBA00006047"/>
    </source>
</evidence>
<gene>
    <name evidence="13" type="ORF">UXM345_LOCUS11512</name>
    <name evidence="12" type="ORF">WKI299_LOCUS210</name>
</gene>
<feature type="region of interest" description="Disordered" evidence="11">
    <location>
        <begin position="1"/>
        <end position="23"/>
    </location>
</feature>
<evidence type="ECO:0000256" key="5">
    <source>
        <dbReference type="ARBA" id="ARBA00022898"/>
    </source>
</evidence>
<evidence type="ECO:0000256" key="1">
    <source>
        <dbReference type="ARBA" id="ARBA00001933"/>
    </source>
</evidence>
<dbReference type="Gene3D" id="3.40.50.2000">
    <property type="entry name" value="Glycogen Phosphorylase B"/>
    <property type="match status" value="2"/>
</dbReference>
<evidence type="ECO:0000256" key="9">
    <source>
        <dbReference type="ARBA" id="ARBA00046783"/>
    </source>
</evidence>
<evidence type="ECO:0000256" key="10">
    <source>
        <dbReference type="RuleBase" id="RU000587"/>
    </source>
</evidence>
<dbReference type="GO" id="GO:0005980">
    <property type="term" value="P:glycogen catabolic process"/>
    <property type="evidence" value="ECO:0007669"/>
    <property type="project" value="TreeGrafter"/>
</dbReference>
<dbReference type="Proteomes" id="UP000663842">
    <property type="component" value="Unassembled WGS sequence"/>
</dbReference>
<evidence type="ECO:0000313" key="14">
    <source>
        <dbReference type="Proteomes" id="UP000663856"/>
    </source>
</evidence>
<comment type="subunit">
    <text evidence="9">Homodimer; enzymatically active. Interacts with PPP1R3B; recruits the phosphatase PP1 which dephosphorylates and inactivates PYGL/glycogen phosphorylase.</text>
</comment>
<dbReference type="EMBL" id="CAJOBF010001152">
    <property type="protein sequence ID" value="CAF3918966.1"/>
    <property type="molecule type" value="Genomic_DNA"/>
</dbReference>
<dbReference type="PANTHER" id="PTHR11468:SF3">
    <property type="entry name" value="GLYCOGEN PHOSPHORYLASE, LIVER FORM"/>
    <property type="match status" value="1"/>
</dbReference>
<dbReference type="GO" id="GO:0030170">
    <property type="term" value="F:pyridoxal phosphate binding"/>
    <property type="evidence" value="ECO:0007669"/>
    <property type="project" value="TreeGrafter"/>
</dbReference>
<keyword evidence="3 10" id="KW-0328">Glycosyltransferase</keyword>
<sequence length="423" mass="48990">MYSNSCSSYGGLTKKSTQSATSSTQSYSNDAAKFKEKAVRQISISDITLLKNIQAVKKIFNCHLHYTVVKDRDVATERDYYSSLAYTVRDHLVGRWIRTQQHDFETNEKRVYYLSMEYFMGRTLRNCMINLRIENDVDQAFYELGLHIEELEELEMDAALGNDDLGRLAACFLHSMAILGLSSYGYGLRYDYEFLVPVQFYGEVIEENGKAKWVDTEIIQAMPFDTLIPGYDNNVVNTLRLWSAKAPGKFYFQLFNSGDYIRARLTENITRVLYPNDNFDEGRSLRLQQQYFLVSASLQDIIQRFKLSKPFSNADKNPDFTCLPDNAAVQLNDTHPALSVVELMRLLIDEENLSWDQALNITKKTISYTNHTLLPEGLERWPIIMLEKLLPRHLQLIQRINAHHLDARKAQKYFKISDHSFLL</sequence>